<evidence type="ECO:0000256" key="2">
    <source>
        <dbReference type="ARBA" id="ARBA00022723"/>
    </source>
</evidence>
<dbReference type="Pfam" id="PF03226">
    <property type="entry name" value="Yippee-Mis18"/>
    <property type="match status" value="1"/>
</dbReference>
<feature type="region of interest" description="Disordered" evidence="4">
    <location>
        <begin position="23"/>
        <end position="58"/>
    </location>
</feature>
<keyword evidence="2" id="KW-0479">Metal-binding</keyword>
<dbReference type="PROSITE" id="PS51792">
    <property type="entry name" value="YIPPEE"/>
    <property type="match status" value="1"/>
</dbReference>
<dbReference type="InParanoid" id="A0A2J6T287"/>
<evidence type="ECO:0000313" key="6">
    <source>
        <dbReference type="EMBL" id="PMD57130.1"/>
    </source>
</evidence>
<dbReference type="EMBL" id="KZ613847">
    <property type="protein sequence ID" value="PMD57130.1"/>
    <property type="molecule type" value="Genomic_DNA"/>
</dbReference>
<dbReference type="AlphaFoldDB" id="A0A2J6T287"/>
<dbReference type="InterPro" id="IPR034751">
    <property type="entry name" value="Yippee"/>
</dbReference>
<dbReference type="STRING" id="1095630.A0A2J6T287"/>
<dbReference type="GO" id="GO:0046872">
    <property type="term" value="F:metal ion binding"/>
    <property type="evidence" value="ECO:0007669"/>
    <property type="project" value="UniProtKB-KW"/>
</dbReference>
<keyword evidence="7" id="KW-1185">Reference proteome</keyword>
<proteinExistence type="inferred from homology"/>
<feature type="compositionally biased region" description="Low complexity" evidence="4">
    <location>
        <begin position="35"/>
        <end position="54"/>
    </location>
</feature>
<dbReference type="Proteomes" id="UP000235371">
    <property type="component" value="Unassembled WGS sequence"/>
</dbReference>
<dbReference type="InterPro" id="IPR004910">
    <property type="entry name" value="Yippee/Mis18/Cereblon"/>
</dbReference>
<evidence type="ECO:0000256" key="1">
    <source>
        <dbReference type="ARBA" id="ARBA00005613"/>
    </source>
</evidence>
<sequence>MAPEPRPPFATYLLPSLSFPFRRRSSTSSYPPPSLSSSATSSPATTPSSSPPSAHFILPSSPTSAKAVLRAALSKIPEYSGPFGNKNVTHLDDEQEEETRGLQRAQPNTLRCLNCATDIALASQVVSKGFTGRHGRAYLVSPPPSPPYTISNSTKKEGNKKVTDLVNTKVGRNVNRELLTGQHVVADVSCTICGTVLGWKYVDAKEAAQKYKIGKFILEMKRVVLGLGWEDVGVVGSAAEDGMLDGRENGQAKEGEEVVVFDSEDEDECEDLFAGVWDPEVVAKRRARRVGRKKES</sequence>
<feature type="domain" description="Yippee" evidence="5">
    <location>
        <begin position="108"/>
        <end position="227"/>
    </location>
</feature>
<comment type="similarity">
    <text evidence="1">Belongs to the yippee family.</text>
</comment>
<evidence type="ECO:0000259" key="5">
    <source>
        <dbReference type="PROSITE" id="PS51792"/>
    </source>
</evidence>
<dbReference type="InterPro" id="IPR039058">
    <property type="entry name" value="Yippee_fam"/>
</dbReference>
<name>A0A2J6T287_9HELO</name>
<evidence type="ECO:0000313" key="7">
    <source>
        <dbReference type="Proteomes" id="UP000235371"/>
    </source>
</evidence>
<evidence type="ECO:0000256" key="3">
    <source>
        <dbReference type="ARBA" id="ARBA00022833"/>
    </source>
</evidence>
<protein>
    <submittedName>
        <fullName evidence="6">Yippee-domain-containing protein</fullName>
    </submittedName>
</protein>
<evidence type="ECO:0000256" key="4">
    <source>
        <dbReference type="SAM" id="MobiDB-lite"/>
    </source>
</evidence>
<dbReference type="RefSeq" id="XP_024734034.1">
    <property type="nucleotide sequence ID" value="XM_024887083.1"/>
</dbReference>
<dbReference type="GeneID" id="36595159"/>
<gene>
    <name evidence="6" type="ORF">K444DRAFT_665560</name>
</gene>
<feature type="region of interest" description="Disordered" evidence="4">
    <location>
        <begin position="79"/>
        <end position="104"/>
    </location>
</feature>
<organism evidence="6 7">
    <name type="scientific">Hyaloscypha bicolor E</name>
    <dbReference type="NCBI Taxonomy" id="1095630"/>
    <lineage>
        <taxon>Eukaryota</taxon>
        <taxon>Fungi</taxon>
        <taxon>Dikarya</taxon>
        <taxon>Ascomycota</taxon>
        <taxon>Pezizomycotina</taxon>
        <taxon>Leotiomycetes</taxon>
        <taxon>Helotiales</taxon>
        <taxon>Hyaloscyphaceae</taxon>
        <taxon>Hyaloscypha</taxon>
        <taxon>Hyaloscypha bicolor</taxon>
    </lineage>
</organism>
<dbReference type="PANTHER" id="PTHR13848">
    <property type="entry name" value="PROTEIN YIPPEE-LIKE CG15309-RELATED"/>
    <property type="match status" value="1"/>
</dbReference>
<dbReference type="OrthoDB" id="6407410at2759"/>
<accession>A0A2J6T287</accession>
<keyword evidence="3" id="KW-0862">Zinc</keyword>
<feature type="region of interest" description="Disordered" evidence="4">
    <location>
        <begin position="137"/>
        <end position="159"/>
    </location>
</feature>
<reference evidence="6 7" key="1">
    <citation type="submission" date="2016-04" db="EMBL/GenBank/DDBJ databases">
        <title>A degradative enzymes factory behind the ericoid mycorrhizal symbiosis.</title>
        <authorList>
            <consortium name="DOE Joint Genome Institute"/>
            <person name="Martino E."/>
            <person name="Morin E."/>
            <person name="Grelet G."/>
            <person name="Kuo A."/>
            <person name="Kohler A."/>
            <person name="Daghino S."/>
            <person name="Barry K."/>
            <person name="Choi C."/>
            <person name="Cichocki N."/>
            <person name="Clum A."/>
            <person name="Copeland A."/>
            <person name="Hainaut M."/>
            <person name="Haridas S."/>
            <person name="Labutti K."/>
            <person name="Lindquist E."/>
            <person name="Lipzen A."/>
            <person name="Khouja H.-R."/>
            <person name="Murat C."/>
            <person name="Ohm R."/>
            <person name="Olson A."/>
            <person name="Spatafora J."/>
            <person name="Veneault-Fourrey C."/>
            <person name="Henrissat B."/>
            <person name="Grigoriev I."/>
            <person name="Martin F."/>
            <person name="Perotto S."/>
        </authorList>
    </citation>
    <scope>NUCLEOTIDE SEQUENCE [LARGE SCALE GENOMIC DNA]</scope>
    <source>
        <strain evidence="6 7">E</strain>
    </source>
</reference>